<dbReference type="InterPro" id="IPR001584">
    <property type="entry name" value="Integrase_cat-core"/>
</dbReference>
<organism evidence="2 3">
    <name type="scientific">Inconstantimicrobium porci</name>
    <dbReference type="NCBI Taxonomy" id="2652291"/>
    <lineage>
        <taxon>Bacteria</taxon>
        <taxon>Bacillati</taxon>
        <taxon>Bacillota</taxon>
        <taxon>Clostridia</taxon>
        <taxon>Eubacteriales</taxon>
        <taxon>Clostridiaceae</taxon>
        <taxon>Inconstantimicrobium</taxon>
    </lineage>
</organism>
<feature type="domain" description="Integrase catalytic" evidence="1">
    <location>
        <begin position="2"/>
        <end position="27"/>
    </location>
</feature>
<dbReference type="Pfam" id="PF13333">
    <property type="entry name" value="rve_2"/>
    <property type="match status" value="1"/>
</dbReference>
<dbReference type="AlphaFoldDB" id="A0A7X2T123"/>
<comment type="caution">
    <text evidence="2">The sequence shown here is derived from an EMBL/GenBank/DDBJ whole genome shotgun (WGS) entry which is preliminary data.</text>
</comment>
<keyword evidence="3" id="KW-1185">Reference proteome</keyword>
<accession>A0A7X2T123</accession>
<proteinExistence type="predicted"/>
<dbReference type="EMBL" id="VULX01000008">
    <property type="protein sequence ID" value="MSR91187.1"/>
    <property type="molecule type" value="Genomic_DNA"/>
</dbReference>
<name>A0A7X2T123_9CLOT</name>
<evidence type="ECO:0000259" key="1">
    <source>
        <dbReference type="Pfam" id="PF13333"/>
    </source>
</evidence>
<protein>
    <submittedName>
        <fullName evidence="2">IS3 family transposase</fullName>
    </submittedName>
</protein>
<reference evidence="2 3" key="1">
    <citation type="submission" date="2019-08" db="EMBL/GenBank/DDBJ databases">
        <title>In-depth cultivation of the pig gut microbiome towards novel bacterial diversity and tailored functional studies.</title>
        <authorList>
            <person name="Wylensek D."/>
            <person name="Hitch T.C.A."/>
            <person name="Clavel T."/>
        </authorList>
    </citation>
    <scope>NUCLEOTIDE SEQUENCE [LARGE SCALE GENOMIC DNA]</scope>
    <source>
        <strain evidence="2 3">WCA-383-APC-5B</strain>
    </source>
</reference>
<evidence type="ECO:0000313" key="3">
    <source>
        <dbReference type="Proteomes" id="UP000460287"/>
    </source>
</evidence>
<evidence type="ECO:0000313" key="2">
    <source>
        <dbReference type="EMBL" id="MSR91187.1"/>
    </source>
</evidence>
<dbReference type="Proteomes" id="UP000460287">
    <property type="component" value="Unassembled WGS sequence"/>
</dbReference>
<sequence>MVDYIYYYNNQRYLKRLNCMSPLRYRRY</sequence>
<gene>
    <name evidence="2" type="ORF">FYJ33_07125</name>
</gene>
<dbReference type="GO" id="GO:0015074">
    <property type="term" value="P:DNA integration"/>
    <property type="evidence" value="ECO:0007669"/>
    <property type="project" value="InterPro"/>
</dbReference>